<feature type="domain" description="Fluoroacetyl-CoA-specific thioesterase-like" evidence="3">
    <location>
        <begin position="16"/>
        <end position="118"/>
    </location>
</feature>
<dbReference type="PANTHER" id="PTHR36934">
    <property type="entry name" value="BLR0278 PROTEIN"/>
    <property type="match status" value="1"/>
</dbReference>
<protein>
    <submittedName>
        <fullName evidence="4">Thioesterase family protein</fullName>
    </submittedName>
</protein>
<dbReference type="InterPro" id="IPR025540">
    <property type="entry name" value="FlK"/>
</dbReference>
<name>A0AAT9LDA7_9FIRM</name>
<dbReference type="PIRSF" id="PIRSF014972">
    <property type="entry name" value="FlK"/>
    <property type="match status" value="1"/>
</dbReference>
<dbReference type="CDD" id="cd03440">
    <property type="entry name" value="hot_dog"/>
    <property type="match status" value="1"/>
</dbReference>
<feature type="active site" evidence="1">
    <location>
        <position position="43"/>
    </location>
</feature>
<feature type="active site" evidence="1">
    <location>
        <position position="69"/>
    </location>
</feature>
<reference evidence="4" key="2">
    <citation type="journal article" date="2023" name="Biology">
        <title>Prokaryotic Life Associated with Coal-Fire Gas Vents Revealed by Metagenomics.</title>
        <authorList>
            <person name="Kadnikov V.V."/>
            <person name="Mardanov A.V."/>
            <person name="Beletsky A.V."/>
            <person name="Karnachuk O.V."/>
            <person name="Ravin N.V."/>
        </authorList>
    </citation>
    <scope>NUCLEOTIDE SEQUENCE</scope>
    <source>
        <strain evidence="4">Bu02</strain>
    </source>
</reference>
<dbReference type="EMBL" id="CP062796">
    <property type="protein sequence ID" value="QUL99084.1"/>
    <property type="molecule type" value="Genomic_DNA"/>
</dbReference>
<dbReference type="InterPro" id="IPR054485">
    <property type="entry name" value="FlK-like_dom"/>
</dbReference>
<dbReference type="InterPro" id="IPR029069">
    <property type="entry name" value="HotDog_dom_sf"/>
</dbReference>
<reference evidence="4" key="1">
    <citation type="submission" date="2020-10" db="EMBL/GenBank/DDBJ databases">
        <authorList>
            <person name="Kadnikov V."/>
            <person name="Beletsky A.V."/>
            <person name="Mardanov A.V."/>
            <person name="Karnachuk O.V."/>
            <person name="Ravin N.V."/>
        </authorList>
    </citation>
    <scope>NUCLEOTIDE SEQUENCE</scope>
    <source>
        <strain evidence="4">Bu02</strain>
    </source>
</reference>
<organism evidence="4">
    <name type="scientific">Candidatus Fermentithermobacillus carboniphilus</name>
    <dbReference type="NCBI Taxonomy" id="3085328"/>
    <lineage>
        <taxon>Bacteria</taxon>
        <taxon>Bacillati</taxon>
        <taxon>Bacillota</taxon>
        <taxon>Candidatus Fermentithermobacillia</taxon>
        <taxon>Candidatus Fermentithermobacillales</taxon>
        <taxon>Candidatus Fermentithermobacillaceae</taxon>
        <taxon>Candidatus Fermentithermobacillus</taxon>
    </lineage>
</organism>
<accession>A0AAT9LDA7</accession>
<dbReference type="Pfam" id="PF22636">
    <property type="entry name" value="FlK"/>
    <property type="match status" value="1"/>
</dbReference>
<dbReference type="SUPFAM" id="SSF54637">
    <property type="entry name" value="Thioesterase/thiol ester dehydrase-isomerase"/>
    <property type="match status" value="1"/>
</dbReference>
<dbReference type="PANTHER" id="PTHR36934:SF1">
    <property type="entry name" value="THIOESTERASE DOMAIN-CONTAINING PROTEIN"/>
    <property type="match status" value="1"/>
</dbReference>
<feature type="binding site" evidence="2">
    <location>
        <position position="113"/>
    </location>
    <ligand>
        <name>substrate</name>
    </ligand>
</feature>
<dbReference type="AlphaFoldDB" id="A0AAT9LDA7"/>
<evidence type="ECO:0000256" key="2">
    <source>
        <dbReference type="PIRSR" id="PIRSR014972-2"/>
    </source>
</evidence>
<dbReference type="Gene3D" id="3.10.129.10">
    <property type="entry name" value="Hotdog Thioesterase"/>
    <property type="match status" value="1"/>
</dbReference>
<evidence type="ECO:0000259" key="3">
    <source>
        <dbReference type="Pfam" id="PF22636"/>
    </source>
</evidence>
<gene>
    <name evidence="4" type="ORF">IMF26_03180</name>
</gene>
<evidence type="ECO:0000313" key="4">
    <source>
        <dbReference type="EMBL" id="QUL99084.1"/>
    </source>
</evidence>
<sequence>MKPISPGVAGEARIKVTEDTLASKMGSGAVEVFSTPNLVLLMEEAAVNALKPYLEEGETTVGSLVNIRHLAPTPPGFEVTARAILAEIDGRRLVFKVEANDGVDKVGEGTHERHLVNHAKFISKAREKSTRRKQI</sequence>
<feature type="binding site" evidence="2">
    <location>
        <position position="62"/>
    </location>
    <ligand>
        <name>CoA</name>
        <dbReference type="ChEBI" id="CHEBI:57287"/>
    </ligand>
</feature>
<proteinExistence type="predicted"/>
<evidence type="ECO:0000256" key="1">
    <source>
        <dbReference type="PIRSR" id="PIRSR014972-1"/>
    </source>
</evidence>
<dbReference type="KEGG" id="fcz:IMF26_03180"/>
<feature type="active site" evidence="1">
    <location>
        <position position="35"/>
    </location>
</feature>
<feature type="binding site" evidence="2">
    <location>
        <position position="62"/>
    </location>
    <ligand>
        <name>substrate</name>
    </ligand>
</feature>